<evidence type="ECO:0000259" key="2">
    <source>
        <dbReference type="PROSITE" id="PS51372"/>
    </source>
</evidence>
<dbReference type="InterPro" id="IPR011608">
    <property type="entry name" value="PRD"/>
</dbReference>
<feature type="domain" description="PRD" evidence="2">
    <location>
        <begin position="66"/>
        <end position="171"/>
    </location>
</feature>
<dbReference type="SMART" id="SM01061">
    <property type="entry name" value="CAT_RBD"/>
    <property type="match status" value="1"/>
</dbReference>
<dbReference type="PROSITE" id="PS51372">
    <property type="entry name" value="PRD_2"/>
    <property type="match status" value="2"/>
</dbReference>
<dbReference type="STRING" id="596315.HMPREF0634_1090"/>
<dbReference type="SUPFAM" id="SSF50151">
    <property type="entry name" value="SacY-like RNA-binding domain"/>
    <property type="match status" value="1"/>
</dbReference>
<dbReference type="GO" id="GO:0006355">
    <property type="term" value="P:regulation of DNA-templated transcription"/>
    <property type="evidence" value="ECO:0007669"/>
    <property type="project" value="InterPro"/>
</dbReference>
<sequence length="293" mass="34837">MLIKQVFNNNVVLVYDEFKNREYILTGKGLGFQKKKGMVVDIDKVEKKFISDDTSVKKRLIALTEEIDPYIFDVTSEIIGKIEKFLGEDLYKYIYLSLTDHIAFAIKRFNEGILVRNTFLYEIKRIYKREFEAGKLAVDYLNNKFGIDMPEDEAGFIAIHIVNSYYQGNSEKYQEDIKVLKILKDVLNIIRYYYKIEYKEDDLDYDRLVTHVRFFAKRVLLNRRLDDNNDDLLELVKIKYCEAYGCVEKINDYIMNNYFYEIGNDEKLYLTLHIDRVTKKSYRTKVVTEEGKT</sequence>
<evidence type="ECO:0000256" key="1">
    <source>
        <dbReference type="ARBA" id="ARBA00022737"/>
    </source>
</evidence>
<dbReference type="PANTHER" id="PTHR30185">
    <property type="entry name" value="CRYPTIC BETA-GLUCOSIDE BGL OPERON ANTITERMINATOR"/>
    <property type="match status" value="1"/>
</dbReference>
<dbReference type="InterPro" id="IPR036634">
    <property type="entry name" value="PRD_sf"/>
</dbReference>
<dbReference type="EMBL" id="ADGQ01000050">
    <property type="protein sequence ID" value="EFM64725.1"/>
    <property type="molecule type" value="Genomic_DNA"/>
</dbReference>
<dbReference type="GeneID" id="84800578"/>
<reference evidence="3 4" key="1">
    <citation type="submission" date="2010-08" db="EMBL/GenBank/DDBJ databases">
        <authorList>
            <person name="Harkins D.M."/>
            <person name="Madupu R."/>
            <person name="Durkin A.S."/>
            <person name="Torralba M."/>
            <person name="Methe B."/>
            <person name="Sutton G.G."/>
            <person name="Nelson K.E."/>
        </authorList>
    </citation>
    <scope>NUCLEOTIDE SEQUENCE [LARGE SCALE GENOMIC DNA]</scope>
    <source>
        <strain evidence="3 4">DSM 17678</strain>
    </source>
</reference>
<organism evidence="3 4">
    <name type="scientific">Peptostreptococcus stomatis DSM 17678</name>
    <dbReference type="NCBI Taxonomy" id="596315"/>
    <lineage>
        <taxon>Bacteria</taxon>
        <taxon>Bacillati</taxon>
        <taxon>Bacillota</taxon>
        <taxon>Clostridia</taxon>
        <taxon>Peptostreptococcales</taxon>
        <taxon>Peptostreptococcaceae</taxon>
        <taxon>Peptostreptococcus</taxon>
    </lineage>
</organism>
<proteinExistence type="predicted"/>
<dbReference type="RefSeq" id="WP_007789357.1">
    <property type="nucleotide sequence ID" value="NZ_ADGQ01000050.1"/>
</dbReference>
<evidence type="ECO:0000313" key="3">
    <source>
        <dbReference type="EMBL" id="EFM64725.1"/>
    </source>
</evidence>
<dbReference type="Gene3D" id="2.30.24.10">
    <property type="entry name" value="CAT RNA-binding domain"/>
    <property type="match status" value="1"/>
</dbReference>
<dbReference type="AlphaFoldDB" id="E0E2V1"/>
<dbReference type="SUPFAM" id="SSF63520">
    <property type="entry name" value="PTS-regulatory domain, PRD"/>
    <property type="match status" value="2"/>
</dbReference>
<protein>
    <submittedName>
        <fullName evidence="3">PRD domain protein</fullName>
    </submittedName>
</protein>
<keyword evidence="1" id="KW-0677">Repeat</keyword>
<evidence type="ECO:0000313" key="4">
    <source>
        <dbReference type="Proteomes" id="UP000003244"/>
    </source>
</evidence>
<gene>
    <name evidence="3" type="ORF">HMPREF0634_1090</name>
</gene>
<dbReference type="NCBIfam" id="NF046042">
    <property type="entry name" value="LicT"/>
    <property type="match status" value="1"/>
</dbReference>
<dbReference type="eggNOG" id="COG3711">
    <property type="taxonomic scope" value="Bacteria"/>
</dbReference>
<dbReference type="Pfam" id="PF03123">
    <property type="entry name" value="CAT_RBD"/>
    <property type="match status" value="1"/>
</dbReference>
<accession>E0E2V1</accession>
<feature type="domain" description="PRD" evidence="2">
    <location>
        <begin position="174"/>
        <end position="284"/>
    </location>
</feature>
<dbReference type="InterPro" id="IPR004341">
    <property type="entry name" value="CAT_RNA-bd_dom"/>
</dbReference>
<dbReference type="InterPro" id="IPR036650">
    <property type="entry name" value="CAT_RNA-bd_dom_sf"/>
</dbReference>
<dbReference type="GO" id="GO:0003723">
    <property type="term" value="F:RNA binding"/>
    <property type="evidence" value="ECO:0007669"/>
    <property type="project" value="InterPro"/>
</dbReference>
<dbReference type="Proteomes" id="UP000003244">
    <property type="component" value="Unassembled WGS sequence"/>
</dbReference>
<dbReference type="Pfam" id="PF00874">
    <property type="entry name" value="PRD"/>
    <property type="match status" value="2"/>
</dbReference>
<name>E0E2V1_9FIRM</name>
<dbReference type="Gene3D" id="1.10.1790.10">
    <property type="entry name" value="PRD domain"/>
    <property type="match status" value="2"/>
</dbReference>
<dbReference type="OrthoDB" id="9813552at2"/>
<dbReference type="PANTHER" id="PTHR30185:SF15">
    <property type="entry name" value="CRYPTIC BETA-GLUCOSIDE BGL OPERON ANTITERMINATOR"/>
    <property type="match status" value="1"/>
</dbReference>
<keyword evidence="4" id="KW-1185">Reference proteome</keyword>
<comment type="caution">
    <text evidence="3">The sequence shown here is derived from an EMBL/GenBank/DDBJ whole genome shotgun (WGS) entry which is preliminary data.</text>
</comment>
<dbReference type="InterPro" id="IPR050661">
    <property type="entry name" value="BglG_antiterminators"/>
</dbReference>